<proteinExistence type="predicted"/>
<dbReference type="EMBL" id="AVBG01000004">
    <property type="protein sequence ID" value="KGP91979.1"/>
    <property type="molecule type" value="Genomic_DNA"/>
</dbReference>
<dbReference type="Proteomes" id="UP000030153">
    <property type="component" value="Unassembled WGS sequence"/>
</dbReference>
<comment type="caution">
    <text evidence="2">The sequence shown here is derived from an EMBL/GenBank/DDBJ whole genome shotgun (WGS) entry which is preliminary data.</text>
</comment>
<evidence type="ECO:0008006" key="4">
    <source>
        <dbReference type="Google" id="ProtNLM"/>
    </source>
</evidence>
<name>A0A0A2UVM9_9BACI</name>
<evidence type="ECO:0000313" key="3">
    <source>
        <dbReference type="Proteomes" id="UP000030153"/>
    </source>
</evidence>
<reference evidence="2 3" key="1">
    <citation type="submission" date="2013-08" db="EMBL/GenBank/DDBJ databases">
        <title>Genome of Pontibacillus chungwhensis.</title>
        <authorList>
            <person name="Wang Q."/>
            <person name="Wang G."/>
        </authorList>
    </citation>
    <scope>NUCLEOTIDE SEQUENCE [LARGE SCALE GENOMIC DNA]</scope>
    <source>
        <strain evidence="2 3">BH030062</strain>
    </source>
</reference>
<protein>
    <recommendedName>
        <fullName evidence="4">Core-binding (CB) domain-containing protein</fullName>
    </recommendedName>
</protein>
<dbReference type="STRING" id="1385513.N780_15310"/>
<evidence type="ECO:0000256" key="1">
    <source>
        <dbReference type="ARBA" id="ARBA00023125"/>
    </source>
</evidence>
<dbReference type="InterPro" id="IPR010998">
    <property type="entry name" value="Integrase_recombinase_N"/>
</dbReference>
<dbReference type="OrthoDB" id="2563213at2"/>
<gene>
    <name evidence="2" type="ORF">N780_15310</name>
</gene>
<dbReference type="GO" id="GO:0003677">
    <property type="term" value="F:DNA binding"/>
    <property type="evidence" value="ECO:0007669"/>
    <property type="project" value="UniProtKB-KW"/>
</dbReference>
<dbReference type="RefSeq" id="WP_036781739.1">
    <property type="nucleotide sequence ID" value="NZ_AVBG01000004.1"/>
</dbReference>
<organism evidence="2 3">
    <name type="scientific">Pontibacillus chungwhensis BH030062</name>
    <dbReference type="NCBI Taxonomy" id="1385513"/>
    <lineage>
        <taxon>Bacteria</taxon>
        <taxon>Bacillati</taxon>
        <taxon>Bacillota</taxon>
        <taxon>Bacilli</taxon>
        <taxon>Bacillales</taxon>
        <taxon>Bacillaceae</taxon>
        <taxon>Pontibacillus</taxon>
    </lineage>
</organism>
<keyword evidence="3" id="KW-1185">Reference proteome</keyword>
<accession>A0A0A2UVM9</accession>
<keyword evidence="1" id="KW-0238">DNA-binding</keyword>
<evidence type="ECO:0000313" key="2">
    <source>
        <dbReference type="EMBL" id="KGP91979.1"/>
    </source>
</evidence>
<sequence length="289" mass="33902">MLVSRSRRTVTKRLMGLNERNSKLYSDYVEYLQKSGKGKTTITNYSNKVLNFLETLREDQKIEDTPFVIMEDFISAAQAESSFNNRVYALKNFWRYLSEEKGLSLLISSDKLGSIVFSPGDVRQSIQRGAVPLTIEQVVLIRDTYKRDNENKRLFTFEMIYRHEVKWNDLAKCHRKNYSPENREFKITKNKSINIDDYIADLIERDDAILDRVSMSGHQYRLVDMSELLGRDVRWIDIEKTHDKNFVACPRCQKENEMQADNWVLVSVNENHTKWLVCKSCVEQGESND</sequence>
<dbReference type="Gene3D" id="1.10.150.130">
    <property type="match status" value="1"/>
</dbReference>
<dbReference type="AlphaFoldDB" id="A0A0A2UVM9"/>